<feature type="compositionally biased region" description="Basic and acidic residues" evidence="1">
    <location>
        <begin position="181"/>
        <end position="192"/>
    </location>
</feature>
<protein>
    <submittedName>
        <fullName evidence="2">Dentin sialophosphoprotein-like</fullName>
    </submittedName>
</protein>
<evidence type="ECO:0000313" key="2">
    <source>
        <dbReference type="EMBL" id="MCH94385.1"/>
    </source>
</evidence>
<feature type="region of interest" description="Disordered" evidence="1">
    <location>
        <begin position="172"/>
        <end position="246"/>
    </location>
</feature>
<organism evidence="2 3">
    <name type="scientific">Trifolium medium</name>
    <dbReference type="NCBI Taxonomy" id="97028"/>
    <lineage>
        <taxon>Eukaryota</taxon>
        <taxon>Viridiplantae</taxon>
        <taxon>Streptophyta</taxon>
        <taxon>Embryophyta</taxon>
        <taxon>Tracheophyta</taxon>
        <taxon>Spermatophyta</taxon>
        <taxon>Magnoliopsida</taxon>
        <taxon>eudicotyledons</taxon>
        <taxon>Gunneridae</taxon>
        <taxon>Pentapetalae</taxon>
        <taxon>rosids</taxon>
        <taxon>fabids</taxon>
        <taxon>Fabales</taxon>
        <taxon>Fabaceae</taxon>
        <taxon>Papilionoideae</taxon>
        <taxon>50 kb inversion clade</taxon>
        <taxon>NPAAA clade</taxon>
        <taxon>Hologalegina</taxon>
        <taxon>IRL clade</taxon>
        <taxon>Trifolieae</taxon>
        <taxon>Trifolium</taxon>
    </lineage>
</organism>
<evidence type="ECO:0000256" key="1">
    <source>
        <dbReference type="SAM" id="MobiDB-lite"/>
    </source>
</evidence>
<feature type="compositionally biased region" description="Polar residues" evidence="1">
    <location>
        <begin position="123"/>
        <end position="147"/>
    </location>
</feature>
<feature type="non-terminal residue" evidence="2">
    <location>
        <position position="360"/>
    </location>
</feature>
<feature type="non-terminal residue" evidence="2">
    <location>
        <position position="1"/>
    </location>
</feature>
<feature type="region of interest" description="Disordered" evidence="1">
    <location>
        <begin position="69"/>
        <end position="150"/>
    </location>
</feature>
<proteinExistence type="predicted"/>
<name>A0A392N5E5_9FABA</name>
<dbReference type="PANTHER" id="PTHR31008:SF15">
    <property type="entry name" value="GPI-ANCHORED ADHESIN-LIKE PROTEIN"/>
    <property type="match status" value="1"/>
</dbReference>
<feature type="compositionally biased region" description="Acidic residues" evidence="1">
    <location>
        <begin position="341"/>
        <end position="351"/>
    </location>
</feature>
<comment type="caution">
    <text evidence="2">The sequence shown here is derived from an EMBL/GenBank/DDBJ whole genome shotgun (WGS) entry which is preliminary data.</text>
</comment>
<feature type="compositionally biased region" description="Basic and acidic residues" evidence="1">
    <location>
        <begin position="282"/>
        <end position="302"/>
    </location>
</feature>
<dbReference type="AlphaFoldDB" id="A0A392N5E5"/>
<sequence length="360" mass="40186">GGVKSNVVAKSLGRVHRSHSRSFSAQFESGGGVGFKSRESSSVVLNGVDQSITQSQLRSFAVETEDLKNRVKEEDSSQVMKTKYQKPLPSSSEQIGMARSKRDEIRGANESTKLNLPGKKQVLESQDNARVTAPIEQNQRVRQSKGNQEMHDELKLKADELEKLFAEHKLRVPGDQSGTARRIEPADVRVEHAVNLQSRRPGVGDSTPQPPSRSGVPEPVVSSGTKSLTKMVDSHNSGGDALRQNFSELNLGDESRGKFYEKYMKKRNAKLQEEWSLNRSEKEARMKAMQDSLDRSRAEMKAKFSGSINRQNSAGGYQRAEKLGYFKSNIKRDQHPIDSLQNEEDEDLSEFSEEKIYGAS</sequence>
<reference evidence="2 3" key="1">
    <citation type="journal article" date="2018" name="Front. Plant Sci.">
        <title>Red Clover (Trifolium pratense) and Zigzag Clover (T. medium) - A Picture of Genomic Similarities and Differences.</title>
        <authorList>
            <person name="Dluhosova J."/>
            <person name="Istvanek J."/>
            <person name="Nedelnik J."/>
            <person name="Repkova J."/>
        </authorList>
    </citation>
    <scope>NUCLEOTIDE SEQUENCE [LARGE SCALE GENOMIC DNA]</scope>
    <source>
        <strain evidence="3">cv. 10/8</strain>
        <tissue evidence="2">Leaf</tissue>
    </source>
</reference>
<feature type="region of interest" description="Disordered" evidence="1">
    <location>
        <begin position="14"/>
        <end position="34"/>
    </location>
</feature>
<keyword evidence="3" id="KW-1185">Reference proteome</keyword>
<dbReference type="EMBL" id="LXQA010027208">
    <property type="protein sequence ID" value="MCH94385.1"/>
    <property type="molecule type" value="Genomic_DNA"/>
</dbReference>
<dbReference type="PANTHER" id="PTHR31008">
    <property type="entry name" value="COP1-INTERACTING PROTEIN-RELATED"/>
    <property type="match status" value="1"/>
</dbReference>
<evidence type="ECO:0000313" key="3">
    <source>
        <dbReference type="Proteomes" id="UP000265520"/>
    </source>
</evidence>
<dbReference type="Proteomes" id="UP000265520">
    <property type="component" value="Unassembled WGS sequence"/>
</dbReference>
<accession>A0A392N5E5</accession>
<feature type="region of interest" description="Disordered" evidence="1">
    <location>
        <begin position="282"/>
        <end position="316"/>
    </location>
</feature>
<feature type="compositionally biased region" description="Polar residues" evidence="1">
    <location>
        <begin position="306"/>
        <end position="315"/>
    </location>
</feature>
<feature type="region of interest" description="Disordered" evidence="1">
    <location>
        <begin position="332"/>
        <end position="360"/>
    </location>
</feature>